<feature type="compositionally biased region" description="Acidic residues" evidence="1">
    <location>
        <begin position="286"/>
        <end position="295"/>
    </location>
</feature>
<proteinExistence type="predicted"/>
<dbReference type="InterPro" id="IPR046523">
    <property type="entry name" value="UTP20_dom"/>
</dbReference>
<dbReference type="Pfam" id="PF07539">
    <property type="entry name" value="UTP20_N"/>
    <property type="match status" value="1"/>
</dbReference>
<evidence type="ECO:0000259" key="2">
    <source>
        <dbReference type="Pfam" id="PF07539"/>
    </source>
</evidence>
<dbReference type="Proteomes" id="UP000306050">
    <property type="component" value="Chromosome SGRAM_14"/>
</dbReference>
<protein>
    <submittedName>
        <fullName evidence="5">Uncharacterized protein</fullName>
    </submittedName>
</protein>
<dbReference type="PANTHER" id="PTHR17695:SF11">
    <property type="entry name" value="SMALL SUBUNIT PROCESSOME COMPONENT 20 HOMOLOG"/>
    <property type="match status" value="1"/>
</dbReference>
<name>A0A4U7KWQ6_9BASI</name>
<evidence type="ECO:0000259" key="3">
    <source>
        <dbReference type="Pfam" id="PF20416"/>
    </source>
</evidence>
<dbReference type="Pfam" id="PF23099">
    <property type="entry name" value="UTP20_C"/>
    <property type="match status" value="1"/>
</dbReference>
<feature type="compositionally biased region" description="Acidic residues" evidence="1">
    <location>
        <begin position="1207"/>
        <end position="1225"/>
    </location>
</feature>
<dbReference type="GO" id="GO:0030686">
    <property type="term" value="C:90S preribosome"/>
    <property type="evidence" value="ECO:0007669"/>
    <property type="project" value="TreeGrafter"/>
</dbReference>
<feature type="region of interest" description="Disordered" evidence="1">
    <location>
        <begin position="1202"/>
        <end position="1243"/>
    </location>
</feature>
<dbReference type="GeneID" id="40725202"/>
<keyword evidence="6" id="KW-1185">Reference proteome</keyword>
<feature type="domain" description="U3 small nucleolar RNA-associated protein 20" evidence="3">
    <location>
        <begin position="2105"/>
        <end position="2325"/>
    </location>
</feature>
<comment type="caution">
    <text evidence="5">The sequence shown here is derived from an EMBL/GenBank/DDBJ whole genome shotgun (WGS) entry which is preliminary data.</text>
</comment>
<feature type="region of interest" description="Disordered" evidence="1">
    <location>
        <begin position="1"/>
        <end position="49"/>
    </location>
</feature>
<gene>
    <name evidence="5" type="ORF">EX895_002307</name>
</gene>
<evidence type="ECO:0000313" key="6">
    <source>
        <dbReference type="Proteomes" id="UP000306050"/>
    </source>
</evidence>
<feature type="region of interest" description="Disordered" evidence="1">
    <location>
        <begin position="3041"/>
        <end position="3105"/>
    </location>
</feature>
<dbReference type="RefSeq" id="XP_029740661.1">
    <property type="nucleotide sequence ID" value="XM_029882906.1"/>
</dbReference>
<feature type="region of interest" description="Disordered" evidence="1">
    <location>
        <begin position="281"/>
        <end position="300"/>
    </location>
</feature>
<feature type="region of interest" description="Disordered" evidence="1">
    <location>
        <begin position="345"/>
        <end position="372"/>
    </location>
</feature>
<feature type="domain" description="U3 small nucleolar RNA-associated protein 20 N-terminal" evidence="2">
    <location>
        <begin position="1248"/>
        <end position="1888"/>
    </location>
</feature>
<dbReference type="KEGG" id="sgra:EX895_002307"/>
<organism evidence="5 6">
    <name type="scientific">Sporisorium graminicola</name>
    <dbReference type="NCBI Taxonomy" id="280036"/>
    <lineage>
        <taxon>Eukaryota</taxon>
        <taxon>Fungi</taxon>
        <taxon>Dikarya</taxon>
        <taxon>Basidiomycota</taxon>
        <taxon>Ustilaginomycotina</taxon>
        <taxon>Ustilaginomycetes</taxon>
        <taxon>Ustilaginales</taxon>
        <taxon>Ustilaginaceae</taxon>
        <taxon>Sporisorium</taxon>
    </lineage>
</organism>
<feature type="compositionally biased region" description="Basic and acidic residues" evidence="1">
    <location>
        <begin position="3045"/>
        <end position="3056"/>
    </location>
</feature>
<accession>A0A4U7KWQ6</accession>
<dbReference type="SUPFAM" id="SSF48371">
    <property type="entry name" value="ARM repeat"/>
    <property type="match status" value="3"/>
</dbReference>
<dbReference type="InterPro" id="IPR016024">
    <property type="entry name" value="ARM-type_fold"/>
</dbReference>
<feature type="domain" description="U3 small nucleolar RNA-associated protein 20 C-terminal" evidence="4">
    <location>
        <begin position="2931"/>
        <end position="3085"/>
    </location>
</feature>
<dbReference type="EMBL" id="SRRM01000007">
    <property type="protein sequence ID" value="TKY88676.1"/>
    <property type="molecule type" value="Genomic_DNA"/>
</dbReference>
<feature type="compositionally biased region" description="Acidic residues" evidence="1">
    <location>
        <begin position="2053"/>
        <end position="2065"/>
    </location>
</feature>
<dbReference type="InterPro" id="IPR011430">
    <property type="entry name" value="UTP20_N"/>
</dbReference>
<dbReference type="InterPro" id="IPR057525">
    <property type="entry name" value="UTP20_C"/>
</dbReference>
<reference evidence="5 6" key="1">
    <citation type="submission" date="2019-05" db="EMBL/GenBank/DDBJ databases">
        <title>Sporisorium graminicola CBS 10092 draft sequencing and annotation.</title>
        <authorList>
            <person name="Solano-Gonzalez S."/>
            <person name="Caddick M.X."/>
            <person name="Darby A."/>
        </authorList>
    </citation>
    <scope>NUCLEOTIDE SEQUENCE [LARGE SCALE GENOMIC DNA]</scope>
    <source>
        <strain evidence="5 6">CBS 10092</strain>
    </source>
</reference>
<evidence type="ECO:0000256" key="1">
    <source>
        <dbReference type="SAM" id="MobiDB-lite"/>
    </source>
</evidence>
<feature type="compositionally biased region" description="Basic and acidic residues" evidence="1">
    <location>
        <begin position="16"/>
        <end position="29"/>
    </location>
</feature>
<feature type="region of interest" description="Disordered" evidence="1">
    <location>
        <begin position="2053"/>
        <end position="2078"/>
    </location>
</feature>
<feature type="compositionally biased region" description="Polar residues" evidence="1">
    <location>
        <begin position="39"/>
        <end position="49"/>
    </location>
</feature>
<feature type="compositionally biased region" description="Basic and acidic residues" evidence="1">
    <location>
        <begin position="2868"/>
        <end position="2881"/>
    </location>
</feature>
<feature type="region of interest" description="Disordered" evidence="1">
    <location>
        <begin position="2861"/>
        <end position="2910"/>
    </location>
</feature>
<dbReference type="OrthoDB" id="360653at2759"/>
<dbReference type="Pfam" id="PF20416">
    <property type="entry name" value="UTP20"/>
    <property type="match status" value="1"/>
</dbReference>
<feature type="compositionally biased region" description="Basic residues" evidence="1">
    <location>
        <begin position="3074"/>
        <end position="3085"/>
    </location>
</feature>
<feature type="compositionally biased region" description="Basic and acidic residues" evidence="1">
    <location>
        <begin position="2066"/>
        <end position="2078"/>
    </location>
</feature>
<feature type="compositionally biased region" description="Acidic residues" evidence="1">
    <location>
        <begin position="351"/>
        <end position="369"/>
    </location>
</feature>
<dbReference type="InterPro" id="IPR052575">
    <property type="entry name" value="SSU_processome_comp_20"/>
</dbReference>
<evidence type="ECO:0000259" key="4">
    <source>
        <dbReference type="Pfam" id="PF23099"/>
    </source>
</evidence>
<sequence length="3105" mass="342867">MAPTSSAQPGKAGKKLSREQQRRKADSKASKIRRVQLDASGNQANAKQKTLKQINKNVDKVSTRFRYASFNQRLQDVHLAPAAISASTSYRPYSGLDAPLAASSTSTRSSGAEALHLVESGDVQDDELPLDDVLDDEDASSSLHARTSFSHALQAWTDLNLSNAFHSLYRQLNPISQSLPQLIHHRSTISSVLATTLSERSQWLAWDAALDLLPRLAKDLGSEFLPIYPLMLKSAVHTTTTTKDTTNGDERAAANLVERGFQSAAWILKAMSPFIVSKEFARRSSDDDDDDEEAAEVGVDVEMVTDEAEAGEVDDRTRRLVETWTVIRPYLGWKAIVAKEGPAHAITSEQDAQDDDEDNEDDNEEEGEQDANAAEEVAADKAGFVNTKVQRISPFTRRFASEAFAHLLRKTRGRQLQNITSLILSDLETMLSDEDRHVHYRHQPSRRPSVRFSRGIAGIWVEGCKSLDRRLHSKCISLLSVLLLPNRTAGTSSSVDKYRHLTRLILGRLTITALVHHCNSSHLTPVLEFLSSLVDSNQWRLSQGHSTTEAQDMAHLTESVEWLACAVGVRKGTRVSDQFKPALFALLLRLSPLFLNPAVQTSQGEALRTSLISLLALSIPIGRLQDLLGPGIKLVDSVAPVSSASKSKESLEQRQALWPEFSGLVEALAQPTLEWSGFKQFVLPSVLTSTAETVALASTSSQSKDHAFTLLERLEHLGQLEEPGVSQPPSPLTVRWSRHVAAEIGERLAKLVSLFCANNFKAGASNAKKAAPQELAPQHSLEPLVPALRLATVPKTASSATFAGQIAQLLLDGLLSGSSFSSQEQLRASYDKNIVNPALLAGLSFESLAILQERSSGKDFEATAKQLKECLSIEHVVRCAAWHRGALRGLSRYLASCPARLRPQMPQLAEVLEPLSGALMSSDPVIRLSALEVLSFIEAEELGGNGTFIDKLVEVERLPLSVDSIRDRNVRMRGVGRELGRAVAVYKAAQVQQHAQRDALVLRYLVANLKVNLRPVWAEATKAISDIVESGQRETEDALFRIAIAELESGRQLDTAELRSTPAVWIKSAAREEGEDSETVGADEIEPDRLLRDESDIAGVDDDKQFQDGILLERRKAVRSCIQHSRTSSGLATKNGSGRNGLTTTLQACVEVQQPDARLDLVNYRHQILKLLCQVAPIVERNNARFVHIFFRDAGPRNLAGVMLSPLDDDDEDDEDEQEDADDEAGSPVGKQDKELDPTAMNLGKKDRQAQLNAYLEVLGKLKNPKALSRSDELHTYLLSLCATAEVSVQKLALEAILTWKDEAVLPYATKLKNLLEAGNFRDTLTTFTLSSDSNVVQPYHRPVLMPLVIRLLFGALLSRRGNRTSGAGQRARRGAVLGALADVGSDELVTLVDLMLAPFGDQARPPSADGDKFEYVVKSPVASTRRQVGYLTLLGEVVKQIGSNLLPYWDRLISVALNLTYHAHRAVVQVHIDSTDAVTSADTRKPLTARTSRSRLVRQAGYKRLCDFFGKPQAASLFQWDRYLPAIFAELVSPRLEALKVESSQSPSALLELFHVWSSQSETIPLLGTYDNAVLPSIFAILAAPTVKPSVIGSVLDISERVLAAAAAEQDAMDVSSEVNYRNGCDLALVDLLVRPHATVFLNGVTPLIEQASAAVGPAAAAMGRDDLLRRQISLLSALSPFVTAPEDASHLVTLLSPMMRKSNFLVPERTKTELLGIFERLLSLIPEFQDVRSELFQSTFAMLSGLFSLLRTAESRKTLSAAFNRCAEVDPELSRVAKWCSQLNALSKRRVEERDFDQLFTAFDSINASDVHINVKEWQPLVHNFLFLILDPEELSVRSNANASLVKFISQTAAECNAGAEAEGETMQLFLQAVWPGLKKAVRNRSELVRRDVLAVMSSAAEQLSGCEVMAELSGLLGGGDAEVNFFNNIHHIQLHRRTRAVKRLPEQAAKGGMKSRTISDILAPVLGHFLMPGSVELNDHNLVTEVITSLGLLAGQLTWGPYNALLWQYLRLANKKGATERIMVRTAMAILDNFHFGMEEETVIEDEGDDAGEFEDGAEQENDEPRAAAEASKEGKEAERVKILDAVTSRLLPRLMAYLDQKDETEASTRLPIAVGVVRVAQCLPAKQRKTKISKLLKTLSNVFRAKAQDTRDLARETACKVMSTLGASFLPEFLREMRRALMRGPQKAVLAFTVHSVLTHLMASKDEPLTSLDQGAKEIIEIAVEDIFGATADDRESIGSKTTYREVKHSKSMDTFEQVSRIVTPNRMAEVLQPLRDILQQTETPKSVRQVEECLRRISSGIPANPQFDSNRFLSLCATLIRRDAVFLQARKPEARAASRHKSATLYNYAVFLKRKDVEEGATAGKDHYSRNAHKFVAFGLEMLVTSLRRERFNFQDEEVLAKLNSMVNIVGEAAYANESSVLELSLRAIAQIVKVPVSRVDKALPVFIKQIFGIIHQYGSPQSQIVQTAFRTLTAILRECKQASLSETHLSGLLKLVAPDLEEPAVQSTLFSLLRAIVSRRLVLSEVYDIMDKVAEMMVTNQSDSVRDLCRSTYLQFLLDYPQGKQRLRNQIGFLAKNLAYEHESGRLSVLEITDAILNKFGDELLQEYAEMLFVALAMVLANDTSSKCREKSAVLLRTLLRAMTEGQQDKTALMVDAWSRQEAKPELARVGVQIYGLLLEALPDRGAGWADKTLEVVTKVLVDCADDLESLESSDAGVFGFEDMELDWQLPYHSLQTLGRITSIIGADDARAAKANDAVRRLLLFPHKWVRISASRILGALYALREPQAPAMVPVQQDPVASLPALVDAAKKSCLQLRSDKLDDTLALQVVKNLVWIGRSFALFPVDRPVLDEVEKEEAEVDGGKEQSIDGHAAEVQEDEDEDEDEDGDEDEGGDDEGDEEMDDETIVEGAKRHEAAMDAPTAIANDPLRWLVSRLSFQARLSLAQSKPPHWTIAPSSILRFFAALSSSLPTSLLPHLLPLFLSPIIRLVESASTAQTSLHGGDQLKTLAIEVQSHLQSLVDVSLFNKTYSTLKRRQQAKREQRKTDRLMRGIQNPELQAKKNEQRNRKNHAARKRRNQQHLDKREAGGSGKTKRARRE</sequence>
<dbReference type="PANTHER" id="PTHR17695">
    <property type="entry name" value="SMALL SUBUNIT PROCESSOME COMPONENT 20 HOMOLOG"/>
    <property type="match status" value="1"/>
</dbReference>
<dbReference type="GO" id="GO:0032040">
    <property type="term" value="C:small-subunit processome"/>
    <property type="evidence" value="ECO:0007669"/>
    <property type="project" value="TreeGrafter"/>
</dbReference>
<evidence type="ECO:0000313" key="5">
    <source>
        <dbReference type="EMBL" id="TKY88676.1"/>
    </source>
</evidence>
<feature type="compositionally biased region" description="Acidic residues" evidence="1">
    <location>
        <begin position="2882"/>
        <end position="2910"/>
    </location>
</feature>